<dbReference type="EMBL" id="CP023701">
    <property type="protein sequence ID" value="QEU79067.1"/>
    <property type="molecule type" value="Genomic_DNA"/>
</dbReference>
<name>A0A5P2UQT9_9ACTN</name>
<organism evidence="2 3">
    <name type="scientific">Streptomyces subrutilus</name>
    <dbReference type="NCBI Taxonomy" id="36818"/>
    <lineage>
        <taxon>Bacteria</taxon>
        <taxon>Bacillati</taxon>
        <taxon>Actinomycetota</taxon>
        <taxon>Actinomycetes</taxon>
        <taxon>Kitasatosporales</taxon>
        <taxon>Streptomycetaceae</taxon>
        <taxon>Streptomyces</taxon>
    </lineage>
</organism>
<accession>A0A5P2UQT9</accession>
<dbReference type="KEGG" id="ssub:CP968_12820"/>
<dbReference type="EMBL" id="BMVX01000015">
    <property type="protein sequence ID" value="GGZ76755.1"/>
    <property type="molecule type" value="Genomic_DNA"/>
</dbReference>
<evidence type="ECO:0000313" key="3">
    <source>
        <dbReference type="Proteomes" id="UP000326831"/>
    </source>
</evidence>
<reference evidence="2 3" key="2">
    <citation type="submission" date="2017-09" db="EMBL/GenBank/DDBJ databases">
        <authorList>
            <person name="Lee N."/>
            <person name="Cho B.-K."/>
        </authorList>
    </citation>
    <scope>NUCLEOTIDE SEQUENCE [LARGE SCALE GENOMIC DNA]</scope>
    <source>
        <strain evidence="2 3">ATCC 27467</strain>
    </source>
</reference>
<keyword evidence="3" id="KW-1185">Reference proteome</keyword>
<gene>
    <name evidence="2" type="ORF">CP968_12820</name>
    <name evidence="1" type="ORF">GCM10010371_40620</name>
</gene>
<dbReference type="Proteomes" id="UP000634660">
    <property type="component" value="Unassembled WGS sequence"/>
</dbReference>
<sequence length="130" mass="14519">MLDFPVIYLILAWTYLVNDEKISSIGCYVRDQLGPRLGELVWIHSMVVSWEVCQRNVPGRTMRKQLRTTVDLITYLVLPMVGTTASWCSPTVQSLFALASLTQTLALGVLSWQFLRHAGRGEPAGAVPRA</sequence>
<reference evidence="1" key="1">
    <citation type="journal article" date="2014" name="Int. J. Syst. Evol. Microbiol.">
        <title>Complete genome sequence of Corynebacterium casei LMG S-19264T (=DSM 44701T), isolated from a smear-ripened cheese.</title>
        <authorList>
            <consortium name="US DOE Joint Genome Institute (JGI-PGF)"/>
            <person name="Walter F."/>
            <person name="Albersmeier A."/>
            <person name="Kalinowski J."/>
            <person name="Ruckert C."/>
        </authorList>
    </citation>
    <scope>NUCLEOTIDE SEQUENCE</scope>
    <source>
        <strain evidence="1">JCM 4834</strain>
    </source>
</reference>
<protein>
    <submittedName>
        <fullName evidence="2">Uncharacterized protein</fullName>
    </submittedName>
</protein>
<reference evidence="1" key="3">
    <citation type="submission" date="2020-09" db="EMBL/GenBank/DDBJ databases">
        <authorList>
            <person name="Sun Q."/>
            <person name="Ohkuma M."/>
        </authorList>
    </citation>
    <scope>NUCLEOTIDE SEQUENCE</scope>
    <source>
        <strain evidence="1">JCM 4834</strain>
    </source>
</reference>
<dbReference type="Proteomes" id="UP000326831">
    <property type="component" value="Chromosome"/>
</dbReference>
<dbReference type="AlphaFoldDB" id="A0A5P2UQT9"/>
<evidence type="ECO:0000313" key="2">
    <source>
        <dbReference type="EMBL" id="QEU79067.1"/>
    </source>
</evidence>
<proteinExistence type="predicted"/>
<evidence type="ECO:0000313" key="1">
    <source>
        <dbReference type="EMBL" id="GGZ76755.1"/>
    </source>
</evidence>